<evidence type="ECO:0008006" key="6">
    <source>
        <dbReference type="Google" id="ProtNLM"/>
    </source>
</evidence>
<dbReference type="OrthoDB" id="1906820at2759"/>
<evidence type="ECO:0000259" key="3">
    <source>
        <dbReference type="Pfam" id="PF13456"/>
    </source>
</evidence>
<keyword evidence="5" id="KW-1185">Reference proteome</keyword>
<dbReference type="Pfam" id="PF13456">
    <property type="entry name" value="RVT_3"/>
    <property type="match status" value="1"/>
</dbReference>
<feature type="region of interest" description="Disordered" evidence="1">
    <location>
        <begin position="112"/>
        <end position="177"/>
    </location>
</feature>
<dbReference type="GO" id="GO:0004523">
    <property type="term" value="F:RNA-DNA hybrid ribonuclease activity"/>
    <property type="evidence" value="ECO:0007669"/>
    <property type="project" value="InterPro"/>
</dbReference>
<evidence type="ECO:0000256" key="1">
    <source>
        <dbReference type="SAM" id="MobiDB-lite"/>
    </source>
</evidence>
<dbReference type="PANTHER" id="PTHR46033:SF8">
    <property type="entry name" value="PROTEIN MAINTENANCE OF MERISTEMS-LIKE"/>
    <property type="match status" value="1"/>
</dbReference>
<dbReference type="InterPro" id="IPR019557">
    <property type="entry name" value="AminoTfrase-like_pln_mobile"/>
</dbReference>
<dbReference type="Gene3D" id="3.30.420.10">
    <property type="entry name" value="Ribonuclease H-like superfamily/Ribonuclease H"/>
    <property type="match status" value="1"/>
</dbReference>
<dbReference type="InterPro" id="IPR002156">
    <property type="entry name" value="RNaseH_domain"/>
</dbReference>
<dbReference type="AlphaFoldDB" id="A0A2Z6P026"/>
<dbReference type="GO" id="GO:0010073">
    <property type="term" value="P:meristem maintenance"/>
    <property type="evidence" value="ECO:0007669"/>
    <property type="project" value="InterPro"/>
</dbReference>
<evidence type="ECO:0000313" key="4">
    <source>
        <dbReference type="EMBL" id="GAU49778.1"/>
    </source>
</evidence>
<dbReference type="InterPro" id="IPR036397">
    <property type="entry name" value="RNaseH_sf"/>
</dbReference>
<dbReference type="Proteomes" id="UP000242715">
    <property type="component" value="Unassembled WGS sequence"/>
</dbReference>
<dbReference type="InterPro" id="IPR044824">
    <property type="entry name" value="MAIN-like"/>
</dbReference>
<evidence type="ECO:0000313" key="5">
    <source>
        <dbReference type="Proteomes" id="UP000242715"/>
    </source>
</evidence>
<organism evidence="4 5">
    <name type="scientific">Trifolium subterraneum</name>
    <name type="common">Subterranean clover</name>
    <dbReference type="NCBI Taxonomy" id="3900"/>
    <lineage>
        <taxon>Eukaryota</taxon>
        <taxon>Viridiplantae</taxon>
        <taxon>Streptophyta</taxon>
        <taxon>Embryophyta</taxon>
        <taxon>Tracheophyta</taxon>
        <taxon>Spermatophyta</taxon>
        <taxon>Magnoliopsida</taxon>
        <taxon>eudicotyledons</taxon>
        <taxon>Gunneridae</taxon>
        <taxon>Pentapetalae</taxon>
        <taxon>rosids</taxon>
        <taxon>fabids</taxon>
        <taxon>Fabales</taxon>
        <taxon>Fabaceae</taxon>
        <taxon>Papilionoideae</taxon>
        <taxon>50 kb inversion clade</taxon>
        <taxon>NPAAA clade</taxon>
        <taxon>Hologalegina</taxon>
        <taxon>IRL clade</taxon>
        <taxon>Trifolieae</taxon>
        <taxon>Trifolium</taxon>
    </lineage>
</organism>
<dbReference type="GO" id="GO:0003676">
    <property type="term" value="F:nucleic acid binding"/>
    <property type="evidence" value="ECO:0007669"/>
    <property type="project" value="InterPro"/>
</dbReference>
<dbReference type="EMBL" id="DF974625">
    <property type="protein sequence ID" value="GAU49778.1"/>
    <property type="molecule type" value="Genomic_DNA"/>
</dbReference>
<sequence>MSSVEGEAWTLLLAMEEARHSGLDRVQFESDSKVLIEAIHMKRRGNSEFLSIVYDILSIMSSFLNFEVKFVRRQASSVAHTLARAANSWSSFHRFEIIPLCMEENVGRIRQGRASRAHSSARKELAAIAPPPKRGRRGRQGPPVRGTHDVEESQAPQPQQQPEHEPQEANVEEEVYPGGPHDLSLLKDYHNHRAILIWDAQADDPILNKSLRCIASANKVIKFVRPEVAWFSDMVRATGLEPLVRSNFNVLDYGVLWSFAERWHPETSTFHLPIGEMGITLDDVQCLLHIPIEGKFLNHRKISRLDGAQMLSSFLGIDEADALSMFATLNGPHLKHNYVSGLVTHYITATKTAEAENRLMHDIRLYREKCDLSSAHEWNWGSAALVHLQNHLDYASQAGSS</sequence>
<accession>A0A2Z6P026</accession>
<name>A0A2Z6P026_TRISU</name>
<dbReference type="PANTHER" id="PTHR46033">
    <property type="entry name" value="PROTEIN MAIN-LIKE 2"/>
    <property type="match status" value="1"/>
</dbReference>
<gene>
    <name evidence="4" type="ORF">TSUD_141680</name>
</gene>
<proteinExistence type="predicted"/>
<feature type="domain" description="Aminotransferase-like plant mobile" evidence="2">
    <location>
        <begin position="248"/>
        <end position="397"/>
    </location>
</feature>
<reference evidence="5" key="1">
    <citation type="journal article" date="2017" name="Front. Plant Sci.">
        <title>Climate Clever Clovers: New Paradigm to Reduce the Environmental Footprint of Ruminants by Breeding Low Methanogenic Forages Utilizing Haplotype Variation.</title>
        <authorList>
            <person name="Kaur P."/>
            <person name="Appels R."/>
            <person name="Bayer P.E."/>
            <person name="Keeble-Gagnere G."/>
            <person name="Wang J."/>
            <person name="Hirakawa H."/>
            <person name="Shirasawa K."/>
            <person name="Vercoe P."/>
            <person name="Stefanova K."/>
            <person name="Durmic Z."/>
            <person name="Nichols P."/>
            <person name="Revell C."/>
            <person name="Isobe S.N."/>
            <person name="Edwards D."/>
            <person name="Erskine W."/>
        </authorList>
    </citation>
    <scope>NUCLEOTIDE SEQUENCE [LARGE SCALE GENOMIC DNA]</scope>
    <source>
        <strain evidence="5">cv. Daliak</strain>
    </source>
</reference>
<protein>
    <recommendedName>
        <fullName evidence="6">RNase H type-1 domain-containing protein</fullName>
    </recommendedName>
</protein>
<feature type="domain" description="RNase H type-1" evidence="3">
    <location>
        <begin position="2"/>
        <end position="86"/>
    </location>
</feature>
<evidence type="ECO:0000259" key="2">
    <source>
        <dbReference type="Pfam" id="PF10536"/>
    </source>
</evidence>
<dbReference type="InterPro" id="IPR044730">
    <property type="entry name" value="RNase_H-like_dom_plant"/>
</dbReference>
<dbReference type="Pfam" id="PF10536">
    <property type="entry name" value="PMD"/>
    <property type="match status" value="1"/>
</dbReference>
<dbReference type="CDD" id="cd06222">
    <property type="entry name" value="RNase_H_like"/>
    <property type="match status" value="1"/>
</dbReference>